<name>A0A8H3CVX4_9AGAM</name>
<comment type="caution">
    <text evidence="1">The sequence shown here is derived from an EMBL/GenBank/DDBJ whole genome shotgun (WGS) entry which is preliminary data.</text>
</comment>
<proteinExistence type="predicted"/>
<dbReference type="AlphaFoldDB" id="A0A8H3CVX4"/>
<reference evidence="1" key="1">
    <citation type="submission" date="2021-01" db="EMBL/GenBank/DDBJ databases">
        <authorList>
            <person name="Kaushik A."/>
        </authorList>
    </citation>
    <scope>NUCLEOTIDE SEQUENCE</scope>
    <source>
        <strain evidence="1">Type strain: AG8-Rh-89/</strain>
    </source>
</reference>
<organism evidence="1 2">
    <name type="scientific">Rhizoctonia solani</name>
    <dbReference type="NCBI Taxonomy" id="456999"/>
    <lineage>
        <taxon>Eukaryota</taxon>
        <taxon>Fungi</taxon>
        <taxon>Dikarya</taxon>
        <taxon>Basidiomycota</taxon>
        <taxon>Agaricomycotina</taxon>
        <taxon>Agaricomycetes</taxon>
        <taxon>Cantharellales</taxon>
        <taxon>Ceratobasidiaceae</taxon>
        <taxon>Rhizoctonia</taxon>
    </lineage>
</organism>
<dbReference type="EMBL" id="CAJMWZ010005183">
    <property type="protein sequence ID" value="CAE6501662.1"/>
    <property type="molecule type" value="Genomic_DNA"/>
</dbReference>
<evidence type="ECO:0000313" key="2">
    <source>
        <dbReference type="Proteomes" id="UP000663850"/>
    </source>
</evidence>
<evidence type="ECO:0000313" key="1">
    <source>
        <dbReference type="EMBL" id="CAE6501662.1"/>
    </source>
</evidence>
<dbReference type="Proteomes" id="UP000663850">
    <property type="component" value="Unassembled WGS sequence"/>
</dbReference>
<sequence length="435" mass="48805">MLSYKGGSFSPDTVPHQLHLRTISTNDPHPVAASPIIDLKVSQASRYQLRYQDDLVQIHGRMIGVRFGGYRNPTLKPLIMVWNWVTGIEVVHLELRPRGQYSMTFLSEKYILVPELAAPIAGTTWSYNQLGRLDIYQVPLDKRTESLDYPIANFILPEPAEQQNSVHLRVSTSPAPAPESAQLQPKIYEMPLENRYIHIYISTSIDNDRNDPSWRASSRPGLHGLLYVSTGTLLDFLNQICHSVGLSVPVSIPWSEWGCQASWVSWPSAQYMNGFSWGQRHAFRYNVKAETHQTRYMTSHRFCILDHNQSRAKIASYGSCGLVEVKQSEGQMNSAVTQDVGSAPLSREAAEKITFREALSSGMRYTEVPVRMEAVNELLSSNSIIFEANNLAPLIDMERLSGGFESIVIDDEHLVVLVPKGPSTLTLAGLLVYDM</sequence>
<gene>
    <name evidence="1" type="ORF">RDB_LOCUS95766</name>
</gene>
<accession>A0A8H3CVX4</accession>
<protein>
    <submittedName>
        <fullName evidence="1">Uncharacterized protein</fullName>
    </submittedName>
</protein>